<reference evidence="3 4" key="1">
    <citation type="submission" date="2018-04" db="EMBL/GenBank/DDBJ databases">
        <title>Genomic Encyclopedia of Archaeal and Bacterial Type Strains, Phase II (KMG-II): from individual species to whole genera.</title>
        <authorList>
            <person name="Goeker M."/>
        </authorList>
    </citation>
    <scope>NUCLEOTIDE SEQUENCE [LARGE SCALE GENOMIC DNA]</scope>
    <source>
        <strain evidence="3 4">DSM 28823</strain>
    </source>
</reference>
<accession>A0A2T5C1W9</accession>
<feature type="chain" id="PRO_5015642863" evidence="1">
    <location>
        <begin position="26"/>
        <end position="369"/>
    </location>
</feature>
<dbReference type="OrthoDB" id="8696437at2"/>
<protein>
    <submittedName>
        <fullName evidence="3">3-phytase</fullName>
    </submittedName>
</protein>
<dbReference type="Proteomes" id="UP000243525">
    <property type="component" value="Unassembled WGS sequence"/>
</dbReference>
<dbReference type="RefSeq" id="WP_107822070.1">
    <property type="nucleotide sequence ID" value="NZ_OY782574.1"/>
</dbReference>
<dbReference type="EMBL" id="QAAD01000007">
    <property type="protein sequence ID" value="PTN08674.1"/>
    <property type="molecule type" value="Genomic_DNA"/>
</dbReference>
<organism evidence="3 4">
    <name type="scientific">Mangrovibacterium marinum</name>
    <dbReference type="NCBI Taxonomy" id="1639118"/>
    <lineage>
        <taxon>Bacteria</taxon>
        <taxon>Pseudomonadati</taxon>
        <taxon>Bacteroidota</taxon>
        <taxon>Bacteroidia</taxon>
        <taxon>Marinilabiliales</taxon>
        <taxon>Prolixibacteraceae</taxon>
        <taxon>Mangrovibacterium</taxon>
    </lineage>
</organism>
<dbReference type="PROSITE" id="PS51662">
    <property type="entry name" value="BP_PHYTASE"/>
    <property type="match status" value="1"/>
</dbReference>
<dbReference type="InterPro" id="IPR011042">
    <property type="entry name" value="6-blade_b-propeller_TolB-like"/>
</dbReference>
<name>A0A2T5C1W9_9BACT</name>
<dbReference type="GO" id="GO:0016158">
    <property type="term" value="F:inositol hexakisphosphate 3-phosphatase activity"/>
    <property type="evidence" value="ECO:0007669"/>
    <property type="project" value="InterPro"/>
</dbReference>
<sequence length="369" mass="40347">MKPFVLTYQLLGLATVLTISFSCQRASEGSAEKAKKITLTTTALFETTPMPQPVSEDAADDPAIWVNPNDSTDACIIGTDKKGGLAVYNLQGAQLHYYPDGNMNNVDVRSGFVLNRDTIDLVCATNRSSQSLSIYKISAGGQLTNIAARLIHTTMKGEVYGFALYKSPSSQTIFAYMNSKEGEVEQWELFASGTMIDAKPVRSFNLNTQVEGMIADDQNGLLFVGAENDGIWKFDAEPDASTKGTKLAQSSEADNENIAYDLEGLSIYYLPDGQGYLLASSQGNYSYAVYERKAPHNYLGSFRITDGKVDGVEETDGIDLFSTYLNADFKHGLLVVQDGYNNEEGKAAAQNFKLIPWENVADLLSLKRN</sequence>
<feature type="domain" description="BPP" evidence="2">
    <location>
        <begin position="31"/>
        <end position="364"/>
    </location>
</feature>
<proteinExistence type="predicted"/>
<dbReference type="Gene3D" id="2.120.10.30">
    <property type="entry name" value="TolB, C-terminal domain"/>
    <property type="match status" value="1"/>
</dbReference>
<dbReference type="Pfam" id="PF02333">
    <property type="entry name" value="Phytase"/>
    <property type="match status" value="1"/>
</dbReference>
<evidence type="ECO:0000259" key="2">
    <source>
        <dbReference type="PROSITE" id="PS51662"/>
    </source>
</evidence>
<gene>
    <name evidence="3" type="ORF">C8N47_10729</name>
</gene>
<dbReference type="SUPFAM" id="SSF50956">
    <property type="entry name" value="Thermostable phytase (3-phytase)"/>
    <property type="match status" value="1"/>
</dbReference>
<dbReference type="AlphaFoldDB" id="A0A2T5C1W9"/>
<evidence type="ECO:0000313" key="4">
    <source>
        <dbReference type="Proteomes" id="UP000243525"/>
    </source>
</evidence>
<evidence type="ECO:0000313" key="3">
    <source>
        <dbReference type="EMBL" id="PTN08674.1"/>
    </source>
</evidence>
<dbReference type="PROSITE" id="PS51257">
    <property type="entry name" value="PROKAR_LIPOPROTEIN"/>
    <property type="match status" value="1"/>
</dbReference>
<keyword evidence="1" id="KW-0732">Signal</keyword>
<dbReference type="InterPro" id="IPR003431">
    <property type="entry name" value="B-propeller_Phytase"/>
</dbReference>
<evidence type="ECO:0000256" key="1">
    <source>
        <dbReference type="SAM" id="SignalP"/>
    </source>
</evidence>
<comment type="caution">
    <text evidence="3">The sequence shown here is derived from an EMBL/GenBank/DDBJ whole genome shotgun (WGS) entry which is preliminary data.</text>
</comment>
<keyword evidence="4" id="KW-1185">Reference proteome</keyword>
<feature type="signal peptide" evidence="1">
    <location>
        <begin position="1"/>
        <end position="25"/>
    </location>
</feature>